<keyword evidence="4" id="KW-1185">Reference proteome</keyword>
<keyword evidence="1" id="KW-1133">Transmembrane helix</keyword>
<keyword evidence="1" id="KW-0472">Membrane</keyword>
<proteinExistence type="predicted"/>
<evidence type="ECO:0000313" key="3">
    <source>
        <dbReference type="EMBL" id="CAD0004117.1"/>
    </source>
</evidence>
<gene>
    <name evidence="3" type="ORF">FLACHUCJ7_01750</name>
</gene>
<dbReference type="GO" id="GO:0016020">
    <property type="term" value="C:membrane"/>
    <property type="evidence" value="ECO:0007669"/>
    <property type="project" value="InterPro"/>
</dbReference>
<reference evidence="3 4" key="1">
    <citation type="submission" date="2020-06" db="EMBL/GenBank/DDBJ databases">
        <authorList>
            <person name="Criscuolo A."/>
        </authorList>
    </citation>
    <scope>NUCLEOTIDE SEQUENCE [LARGE SCALE GENOMIC DNA]</scope>
    <source>
        <strain evidence="4">CIP 110025</strain>
    </source>
</reference>
<dbReference type="EMBL" id="CAIJDO010000124">
    <property type="protein sequence ID" value="CAD0004117.1"/>
    <property type="molecule type" value="Genomic_DNA"/>
</dbReference>
<organism evidence="3 4">
    <name type="scientific">Flavobacterium chungangense</name>
    <dbReference type="NCBI Taxonomy" id="554283"/>
    <lineage>
        <taxon>Bacteria</taxon>
        <taxon>Pseudomonadati</taxon>
        <taxon>Bacteroidota</taxon>
        <taxon>Flavobacteriia</taxon>
        <taxon>Flavobacteriales</taxon>
        <taxon>Flavobacteriaceae</taxon>
        <taxon>Flavobacterium</taxon>
    </lineage>
</organism>
<keyword evidence="3" id="KW-0808">Transferase</keyword>
<evidence type="ECO:0000259" key="2">
    <source>
        <dbReference type="Pfam" id="PF06580"/>
    </source>
</evidence>
<protein>
    <submittedName>
        <fullName evidence="3">Histidine kinase</fullName>
    </submittedName>
</protein>
<evidence type="ECO:0000313" key="4">
    <source>
        <dbReference type="Proteomes" id="UP000556700"/>
    </source>
</evidence>
<dbReference type="AlphaFoldDB" id="A0A6V6YX66"/>
<dbReference type="GO" id="GO:0000155">
    <property type="term" value="F:phosphorelay sensor kinase activity"/>
    <property type="evidence" value="ECO:0007669"/>
    <property type="project" value="InterPro"/>
</dbReference>
<dbReference type="PANTHER" id="PTHR34220">
    <property type="entry name" value="SENSOR HISTIDINE KINASE YPDA"/>
    <property type="match status" value="1"/>
</dbReference>
<dbReference type="Pfam" id="PF06580">
    <property type="entry name" value="His_kinase"/>
    <property type="match status" value="1"/>
</dbReference>
<sequence length="528" mass="62108">MKFRLKKITSRRAFFIYVAFTILVTVSSVYILSKLITDLTEEANEVLAQRNFIKKQEFMSQEFSKLLEQETPIKHVLKISNPENLSFNLKVLSSIQTTNSFIVNNWFQINDEKIQFGTDSTATQTEINDTENFVLQHKNANYISTIVPFGKEWIWRIYFKLISKNHTTVRFGYDISLKKLHDYFSKIDKSRSATNYAFIFDKSGRCIYHPESDFIGKNIYEISSTRSIDTIFTKKQDFVKRVTLSEYLGLDVIRFTKKLDLKNSHWFICVNFPKNVVDENVTSIKKYSTWIYSITTVMLLLIFYLFSYANRRAYKEKGIAIKEKNRLLVENEKIVKEKALIQLQQLKEQINPHFLFNSLNSLYMLMVIDVKTAQKFTLNLSRIYRYLIDPPAKNIVRLKDELLFIEKYIFLQQTRFKEELFFSIKIEDETALGKFIPYLAFQVVVENAIKHNMATQENPLTTHILIQKDQVIISNNLQKKVHREPSANFGLKYLSSVYTFYSRTNFETSEKEGNFVCILPLISIHSEK</sequence>
<keyword evidence="1" id="KW-0812">Transmembrane</keyword>
<comment type="caution">
    <text evidence="3">The sequence shown here is derived from an EMBL/GenBank/DDBJ whole genome shotgun (WGS) entry which is preliminary data.</text>
</comment>
<name>A0A6V6YX66_9FLAO</name>
<dbReference type="RefSeq" id="WP_031455744.1">
    <property type="nucleotide sequence ID" value="NZ_CAIJDO010000124.1"/>
</dbReference>
<dbReference type="InterPro" id="IPR050640">
    <property type="entry name" value="Bact_2-comp_sensor_kinase"/>
</dbReference>
<feature type="domain" description="Signal transduction histidine kinase internal region" evidence="2">
    <location>
        <begin position="342"/>
        <end position="420"/>
    </location>
</feature>
<evidence type="ECO:0000256" key="1">
    <source>
        <dbReference type="SAM" id="Phobius"/>
    </source>
</evidence>
<dbReference type="InterPro" id="IPR010559">
    <property type="entry name" value="Sig_transdc_His_kin_internal"/>
</dbReference>
<dbReference type="Gene3D" id="3.30.450.20">
    <property type="entry name" value="PAS domain"/>
    <property type="match status" value="1"/>
</dbReference>
<feature type="transmembrane region" description="Helical" evidence="1">
    <location>
        <begin position="12"/>
        <end position="32"/>
    </location>
</feature>
<dbReference type="Proteomes" id="UP000556700">
    <property type="component" value="Unassembled WGS sequence"/>
</dbReference>
<keyword evidence="3" id="KW-0418">Kinase</keyword>
<feature type="transmembrane region" description="Helical" evidence="1">
    <location>
        <begin position="290"/>
        <end position="309"/>
    </location>
</feature>
<dbReference type="PANTHER" id="PTHR34220:SF7">
    <property type="entry name" value="SENSOR HISTIDINE KINASE YPDA"/>
    <property type="match status" value="1"/>
</dbReference>
<accession>A0A6V6YX66</accession>